<dbReference type="PANTHER" id="PTHR12843:SF5">
    <property type="entry name" value="EEF1A LYSINE METHYLTRANSFERASE 2"/>
    <property type="match status" value="1"/>
</dbReference>
<evidence type="ECO:0000256" key="5">
    <source>
        <dbReference type="HAMAP-Rule" id="MF_03188"/>
    </source>
</evidence>
<dbReference type="InterPro" id="IPR025714">
    <property type="entry name" value="Methyltranfer_dom"/>
</dbReference>
<dbReference type="PANTHER" id="PTHR12843">
    <property type="entry name" value="PROTEIN-LYSINE N-METHYLTRANSFERASE METTL10"/>
    <property type="match status" value="1"/>
</dbReference>
<dbReference type="InterPro" id="IPR029063">
    <property type="entry name" value="SAM-dependent_MTases_sf"/>
</dbReference>
<feature type="domain" description="Methyltransferase" evidence="6">
    <location>
        <begin position="100"/>
        <end position="221"/>
    </location>
</feature>
<dbReference type="EC" id="2.1.1.-" evidence="5"/>
<dbReference type="OrthoDB" id="540004at2759"/>
<comment type="subcellular location">
    <subcellularLocation>
        <location evidence="5">Cytoplasm</location>
    </subcellularLocation>
</comment>
<evidence type="ECO:0000256" key="4">
    <source>
        <dbReference type="ARBA" id="ARBA00022691"/>
    </source>
</evidence>
<dbReference type="GO" id="GO:0016279">
    <property type="term" value="F:protein-lysine N-methyltransferase activity"/>
    <property type="evidence" value="ECO:0007669"/>
    <property type="project" value="UniProtKB-UniRule"/>
</dbReference>
<protein>
    <recommendedName>
        <fullName evidence="5">Protein-lysine N-methyltransferase EVAR_6918_1</fullName>
        <ecNumber evidence="5">2.1.1.-</ecNumber>
    </recommendedName>
</protein>
<dbReference type="AlphaFoldDB" id="A0A4C1THG3"/>
<dbReference type="CDD" id="cd02440">
    <property type="entry name" value="AdoMet_MTases"/>
    <property type="match status" value="1"/>
</dbReference>
<dbReference type="GO" id="GO:0032259">
    <property type="term" value="P:methylation"/>
    <property type="evidence" value="ECO:0007669"/>
    <property type="project" value="UniProtKB-KW"/>
</dbReference>
<reference evidence="7 8" key="1">
    <citation type="journal article" date="2019" name="Commun. Biol.">
        <title>The bagworm genome reveals a unique fibroin gene that provides high tensile strength.</title>
        <authorList>
            <person name="Kono N."/>
            <person name="Nakamura H."/>
            <person name="Ohtoshi R."/>
            <person name="Tomita M."/>
            <person name="Numata K."/>
            <person name="Arakawa K."/>
        </authorList>
    </citation>
    <scope>NUCLEOTIDE SEQUENCE [LARGE SCALE GENOMIC DNA]</scope>
</reference>
<proteinExistence type="inferred from homology"/>
<keyword evidence="1 5" id="KW-0963">Cytoplasm</keyword>
<dbReference type="EMBL" id="BGZK01000058">
    <property type="protein sequence ID" value="GBP13574.1"/>
    <property type="molecule type" value="Genomic_DNA"/>
</dbReference>
<comment type="caution">
    <text evidence="7">The sequence shown here is derived from an EMBL/GenBank/DDBJ whole genome shotgun (WGS) entry which is preliminary data.</text>
</comment>
<dbReference type="Gene3D" id="3.40.50.150">
    <property type="entry name" value="Vaccinia Virus protein VP39"/>
    <property type="match status" value="1"/>
</dbReference>
<keyword evidence="3 5" id="KW-0808">Transferase</keyword>
<comment type="similarity">
    <text evidence="5">Belongs to the class I-like SAM-binding methyltransferase superfamily. EFM4 family.</text>
</comment>
<comment type="function">
    <text evidence="5">S-adenosyl-L-methionine-dependent protein-lysine N-methyltransferase that methylates elongation factor 1-alpha.</text>
</comment>
<dbReference type="HAMAP" id="MF_03188">
    <property type="entry name" value="Methyltr_EFM4"/>
    <property type="match status" value="1"/>
</dbReference>
<evidence type="ECO:0000313" key="7">
    <source>
        <dbReference type="EMBL" id="GBP13574.1"/>
    </source>
</evidence>
<evidence type="ECO:0000256" key="2">
    <source>
        <dbReference type="ARBA" id="ARBA00022603"/>
    </source>
</evidence>
<evidence type="ECO:0000259" key="6">
    <source>
        <dbReference type="Pfam" id="PF13847"/>
    </source>
</evidence>
<dbReference type="STRING" id="151549.A0A4C1THG3"/>
<organism evidence="7 8">
    <name type="scientific">Eumeta variegata</name>
    <name type="common">Bagworm moth</name>
    <name type="synonym">Eumeta japonica</name>
    <dbReference type="NCBI Taxonomy" id="151549"/>
    <lineage>
        <taxon>Eukaryota</taxon>
        <taxon>Metazoa</taxon>
        <taxon>Ecdysozoa</taxon>
        <taxon>Arthropoda</taxon>
        <taxon>Hexapoda</taxon>
        <taxon>Insecta</taxon>
        <taxon>Pterygota</taxon>
        <taxon>Neoptera</taxon>
        <taxon>Endopterygota</taxon>
        <taxon>Lepidoptera</taxon>
        <taxon>Glossata</taxon>
        <taxon>Ditrysia</taxon>
        <taxon>Tineoidea</taxon>
        <taxon>Psychidae</taxon>
        <taxon>Oiketicinae</taxon>
        <taxon>Eumeta</taxon>
    </lineage>
</organism>
<gene>
    <name evidence="7" type="primary">Eef1akmt2</name>
    <name evidence="7" type="ORF">EVAR_6918_1</name>
</gene>
<keyword evidence="2 5" id="KW-0489">Methyltransferase</keyword>
<dbReference type="InterPro" id="IPR026635">
    <property type="entry name" value="Efm4/METTL10"/>
</dbReference>
<dbReference type="GO" id="GO:0005737">
    <property type="term" value="C:cytoplasm"/>
    <property type="evidence" value="ECO:0007669"/>
    <property type="project" value="UniProtKB-SubCell"/>
</dbReference>
<evidence type="ECO:0000256" key="3">
    <source>
        <dbReference type="ARBA" id="ARBA00022679"/>
    </source>
</evidence>
<keyword evidence="8" id="KW-1185">Reference proteome</keyword>
<dbReference type="SUPFAM" id="SSF53335">
    <property type="entry name" value="S-adenosyl-L-methionine-dependent methyltransferases"/>
    <property type="match status" value="1"/>
</dbReference>
<dbReference type="Proteomes" id="UP000299102">
    <property type="component" value="Unassembled WGS sequence"/>
</dbReference>
<name>A0A4C1THG3_EUMVA</name>
<accession>A0A4C1THG3</accession>
<evidence type="ECO:0000313" key="8">
    <source>
        <dbReference type="Proteomes" id="UP000299102"/>
    </source>
</evidence>
<dbReference type="Pfam" id="PF13847">
    <property type="entry name" value="Methyltransf_31"/>
    <property type="match status" value="1"/>
</dbReference>
<evidence type="ECO:0000256" key="1">
    <source>
        <dbReference type="ARBA" id="ARBA00022490"/>
    </source>
</evidence>
<keyword evidence="4 5" id="KW-0949">S-adenosyl-L-methionine</keyword>
<sequence length="250" mass="28635">MDELESSELGTHEYWKNAYATEIENFQNHGDPGDVWFGEDSAFRIIRWIYPGVMGVIPLSSLDLCLTIVIKLYPVLTEPRLCDLSRVKGWIQPYLFTNFDKGCGNGYTLIELAKEGFTNLLGIDYCEEAITLAKKLAEKEHQEINYKVFDITKEDPSELGKFNIIHDKGTYDSISLNPIEPKTQRELYIEHVENMLDNCGYFIITSCNWTERELVEQFSIKLKLHCVIPTPQFKFGGKVGSVVSSLVFKK</sequence>